<evidence type="ECO:0000259" key="4">
    <source>
        <dbReference type="PROSITE" id="PS51387"/>
    </source>
</evidence>
<evidence type="ECO:0000256" key="3">
    <source>
        <dbReference type="ARBA" id="ARBA00023002"/>
    </source>
</evidence>
<keyword evidence="6" id="KW-1185">Reference proteome</keyword>
<evidence type="ECO:0000256" key="1">
    <source>
        <dbReference type="ARBA" id="ARBA00022630"/>
    </source>
</evidence>
<dbReference type="SMART" id="SM01092">
    <property type="entry name" value="CO_deh_flav_C"/>
    <property type="match status" value="1"/>
</dbReference>
<dbReference type="EMBL" id="BAABJQ010000010">
    <property type="protein sequence ID" value="GAA5188275.1"/>
    <property type="molecule type" value="Genomic_DNA"/>
</dbReference>
<evidence type="ECO:0000313" key="5">
    <source>
        <dbReference type="EMBL" id="GAA5188275.1"/>
    </source>
</evidence>
<dbReference type="InterPro" id="IPR016166">
    <property type="entry name" value="FAD-bd_PCMH"/>
</dbReference>
<dbReference type="Gene3D" id="3.30.390.50">
    <property type="entry name" value="CO dehydrogenase flavoprotein, C-terminal domain"/>
    <property type="match status" value="1"/>
</dbReference>
<reference evidence="6" key="1">
    <citation type="journal article" date="2019" name="Int. J. Syst. Evol. Microbiol.">
        <title>The Global Catalogue of Microorganisms (GCM) 10K type strain sequencing project: providing services to taxonomists for standard genome sequencing and annotation.</title>
        <authorList>
            <consortium name="The Broad Institute Genomics Platform"/>
            <consortium name="The Broad Institute Genome Sequencing Center for Infectious Disease"/>
            <person name="Wu L."/>
            <person name="Ma J."/>
        </authorList>
    </citation>
    <scope>NUCLEOTIDE SEQUENCE [LARGE SCALE GENOMIC DNA]</scope>
    <source>
        <strain evidence="6">JCM 18304</strain>
    </source>
</reference>
<dbReference type="InterPro" id="IPR002346">
    <property type="entry name" value="Mopterin_DH_FAD-bd"/>
</dbReference>
<dbReference type="Pfam" id="PF00941">
    <property type="entry name" value="FAD_binding_5"/>
    <property type="match status" value="1"/>
</dbReference>
<dbReference type="RefSeq" id="WP_345631380.1">
    <property type="nucleotide sequence ID" value="NZ_BAABJQ010000010.1"/>
</dbReference>
<dbReference type="Proteomes" id="UP001501570">
    <property type="component" value="Unassembled WGS sequence"/>
</dbReference>
<organism evidence="5 6">
    <name type="scientific">Rugosimonospora acidiphila</name>
    <dbReference type="NCBI Taxonomy" id="556531"/>
    <lineage>
        <taxon>Bacteria</taxon>
        <taxon>Bacillati</taxon>
        <taxon>Actinomycetota</taxon>
        <taxon>Actinomycetes</taxon>
        <taxon>Micromonosporales</taxon>
        <taxon>Micromonosporaceae</taxon>
        <taxon>Rugosimonospora</taxon>
    </lineage>
</organism>
<evidence type="ECO:0000313" key="6">
    <source>
        <dbReference type="Proteomes" id="UP001501570"/>
    </source>
</evidence>
<protein>
    <submittedName>
        <fullName evidence="5">Xanthine dehydrogenase family protein subunit M</fullName>
    </submittedName>
</protein>
<dbReference type="InterPro" id="IPR036683">
    <property type="entry name" value="CO_DH_flav_C_dom_sf"/>
</dbReference>
<dbReference type="SUPFAM" id="SSF55447">
    <property type="entry name" value="CO dehydrogenase flavoprotein C-terminal domain-like"/>
    <property type="match status" value="1"/>
</dbReference>
<accession>A0ABP9RWU7</accession>
<gene>
    <name evidence="5" type="ORF">GCM10023322_38620</name>
</gene>
<comment type="caution">
    <text evidence="5">The sequence shown here is derived from an EMBL/GenBank/DDBJ whole genome shotgun (WGS) entry which is preliminary data.</text>
</comment>
<dbReference type="Gene3D" id="3.30.465.10">
    <property type="match status" value="1"/>
</dbReference>
<keyword evidence="1" id="KW-0285">Flavoprotein</keyword>
<dbReference type="PANTHER" id="PTHR42659:SF2">
    <property type="entry name" value="XANTHINE DEHYDROGENASE SUBUNIT C-RELATED"/>
    <property type="match status" value="1"/>
</dbReference>
<keyword evidence="3" id="KW-0560">Oxidoreductase</keyword>
<proteinExistence type="predicted"/>
<dbReference type="SUPFAM" id="SSF56176">
    <property type="entry name" value="FAD-binding/transporter-associated domain-like"/>
    <property type="match status" value="1"/>
</dbReference>
<dbReference type="Gene3D" id="3.30.43.10">
    <property type="entry name" value="Uridine Diphospho-n-acetylenolpyruvylglucosamine Reductase, domain 2"/>
    <property type="match status" value="1"/>
</dbReference>
<dbReference type="Pfam" id="PF03450">
    <property type="entry name" value="CO_deh_flav_C"/>
    <property type="match status" value="1"/>
</dbReference>
<dbReference type="InterPro" id="IPR005107">
    <property type="entry name" value="CO_DH_flav_C"/>
</dbReference>
<sequence length="291" mass="31117">MQVPAHFEYERATSVEHALALLARWGGEARVVAGGHSLIPMMKLRLARPEALIDINELTELCYLRLAGDELLIGAMTRHAQLLASPLVGEHYPILHDAERVIADPVVRNRGTVGGSLCQADPSEDLSAAFAAIDAAAVIRGPHGTRTVPVREFHVGPYETVVAQDELLTEIRLPIRPGGGSAYEKVERRVGDWAVAAAGATVWLDGDVVADVGIGLTAVGAPHFHAARAEESLRGRAATEENFAEAGRLAAAHCDPVADQRGPVDYKRHLASELTIRALRRAAARAQGQEA</sequence>
<name>A0ABP9RWU7_9ACTN</name>
<dbReference type="InterPro" id="IPR051312">
    <property type="entry name" value="Diverse_Substr_Oxidored"/>
</dbReference>
<dbReference type="PANTHER" id="PTHR42659">
    <property type="entry name" value="XANTHINE DEHYDROGENASE SUBUNIT C-RELATED"/>
    <property type="match status" value="1"/>
</dbReference>
<evidence type="ECO:0000256" key="2">
    <source>
        <dbReference type="ARBA" id="ARBA00022827"/>
    </source>
</evidence>
<dbReference type="InterPro" id="IPR016169">
    <property type="entry name" value="FAD-bd_PCMH_sub2"/>
</dbReference>
<keyword evidence="2" id="KW-0274">FAD</keyword>
<dbReference type="InterPro" id="IPR016167">
    <property type="entry name" value="FAD-bd_PCMH_sub1"/>
</dbReference>
<dbReference type="InterPro" id="IPR036318">
    <property type="entry name" value="FAD-bd_PCMH-like_sf"/>
</dbReference>
<dbReference type="PROSITE" id="PS51387">
    <property type="entry name" value="FAD_PCMH"/>
    <property type="match status" value="1"/>
</dbReference>
<feature type="domain" description="FAD-binding PCMH-type" evidence="4">
    <location>
        <begin position="2"/>
        <end position="178"/>
    </location>
</feature>